<name>A0AAN7HIR0_9PEZI</name>
<protein>
    <recommendedName>
        <fullName evidence="2">DUF7708 domain-containing protein</fullName>
    </recommendedName>
</protein>
<evidence type="ECO:0000259" key="2">
    <source>
        <dbReference type="Pfam" id="PF24809"/>
    </source>
</evidence>
<dbReference type="InterPro" id="IPR056125">
    <property type="entry name" value="DUF7708"/>
</dbReference>
<evidence type="ECO:0000313" key="3">
    <source>
        <dbReference type="EMBL" id="KAK4243513.1"/>
    </source>
</evidence>
<reference evidence="3" key="2">
    <citation type="submission" date="2023-05" db="EMBL/GenBank/DDBJ databases">
        <authorList>
            <consortium name="Lawrence Berkeley National Laboratory"/>
            <person name="Steindorff A."/>
            <person name="Hensen N."/>
            <person name="Bonometti L."/>
            <person name="Westerberg I."/>
            <person name="Brannstrom I.O."/>
            <person name="Guillou S."/>
            <person name="Cros-Aarteil S."/>
            <person name="Calhoun S."/>
            <person name="Haridas S."/>
            <person name="Kuo A."/>
            <person name="Mondo S."/>
            <person name="Pangilinan J."/>
            <person name="Riley R."/>
            <person name="Labutti K."/>
            <person name="Andreopoulos B."/>
            <person name="Lipzen A."/>
            <person name="Chen C."/>
            <person name="Yanf M."/>
            <person name="Daum C."/>
            <person name="Ng V."/>
            <person name="Clum A."/>
            <person name="Ohm R."/>
            <person name="Martin F."/>
            <person name="Silar P."/>
            <person name="Natvig D."/>
            <person name="Lalanne C."/>
            <person name="Gautier V."/>
            <person name="Ament-Velasquez S.L."/>
            <person name="Kruys A."/>
            <person name="Hutchinson M.I."/>
            <person name="Powell A.J."/>
            <person name="Barry K."/>
            <person name="Miller A.N."/>
            <person name="Grigoriev I.V."/>
            <person name="Debuchy R."/>
            <person name="Gladieux P."/>
            <person name="Thoren M.H."/>
            <person name="Johannesson H."/>
        </authorList>
    </citation>
    <scope>NUCLEOTIDE SEQUENCE</scope>
    <source>
        <strain evidence="3">CBS 359.72</strain>
    </source>
</reference>
<comment type="caution">
    <text evidence="3">The sequence shown here is derived from an EMBL/GenBank/DDBJ whole genome shotgun (WGS) entry which is preliminary data.</text>
</comment>
<sequence length="673" mass="76524">MEIEARPGLLVQRFSWELKAREDEDAEDDDGITQLRADFVESWKARSRAIETEKDRIEEYFSRTRPGDEARFEQTRQDLMNAMKEFQDLVPEELRSTEMPKSWSDVELAVSTVQAQWEIKTKESHGARARHWVRKMCTGLHNHSAVLNMLPTNNEYVSLVSGAVVMIIKASANYADITESFAQGVSEINEAVAIFQKSQIYDSQPIQQLVMRLYTRVFSYLRKFMLWYTSRSRSRFLKSFNENVQKTFDEDLQQVRDISIQLSQQIQLHMAADVRTSKLMIEDTNWAVKYLVQLAESDEKQRRIQQEVSEELLQRMFLIQFNKSLEEMRESSRQMMLEYNERIRQCISGTAMTELLIGQASRNLEILDDAAVAGTPRTSPSPTPDRQSQTSGMLAASNTSFTAIQHQAAEIKYRSRCLDEYCNWEHVFPFSESPIQEQQLSAHPAFSARLGSFTRALKPQILYAFGRYQPERPNLLRSSAAQYASLARRHGIPTVSYFCRLSAEPPPPRSNRTRESVELCALLYTVIRQVIDLLPVEFAVPTGDMDLGEEQFARLDGTLRTWGQAIRLLSNIVACLQVPQLLFVLDGINLLEDDFDVATTARVRELVRALTGLVDDGSPGVVHHGVIVKVLFTTAGSSTVLCRELHSSRVIACGGPNSPREPGKSGASRQLLF</sequence>
<keyword evidence="4" id="KW-1185">Reference proteome</keyword>
<reference evidence="3" key="1">
    <citation type="journal article" date="2023" name="Mol. Phylogenet. Evol.">
        <title>Genome-scale phylogeny and comparative genomics of the fungal order Sordariales.</title>
        <authorList>
            <person name="Hensen N."/>
            <person name="Bonometti L."/>
            <person name="Westerberg I."/>
            <person name="Brannstrom I.O."/>
            <person name="Guillou S."/>
            <person name="Cros-Aarteil S."/>
            <person name="Calhoun S."/>
            <person name="Haridas S."/>
            <person name="Kuo A."/>
            <person name="Mondo S."/>
            <person name="Pangilinan J."/>
            <person name="Riley R."/>
            <person name="LaButti K."/>
            <person name="Andreopoulos B."/>
            <person name="Lipzen A."/>
            <person name="Chen C."/>
            <person name="Yan M."/>
            <person name="Daum C."/>
            <person name="Ng V."/>
            <person name="Clum A."/>
            <person name="Steindorff A."/>
            <person name="Ohm R.A."/>
            <person name="Martin F."/>
            <person name="Silar P."/>
            <person name="Natvig D.O."/>
            <person name="Lalanne C."/>
            <person name="Gautier V."/>
            <person name="Ament-Velasquez S.L."/>
            <person name="Kruys A."/>
            <person name="Hutchinson M.I."/>
            <person name="Powell A.J."/>
            <person name="Barry K."/>
            <person name="Miller A.N."/>
            <person name="Grigoriev I.V."/>
            <person name="Debuchy R."/>
            <person name="Gladieux P."/>
            <person name="Hiltunen Thoren M."/>
            <person name="Johannesson H."/>
        </authorList>
    </citation>
    <scope>NUCLEOTIDE SEQUENCE</scope>
    <source>
        <strain evidence="3">CBS 359.72</strain>
    </source>
</reference>
<dbReference type="Proteomes" id="UP001303647">
    <property type="component" value="Unassembled WGS sequence"/>
</dbReference>
<gene>
    <name evidence="3" type="ORF">C7999DRAFT_18137</name>
</gene>
<evidence type="ECO:0000256" key="1">
    <source>
        <dbReference type="SAM" id="MobiDB-lite"/>
    </source>
</evidence>
<feature type="region of interest" description="Disordered" evidence="1">
    <location>
        <begin position="653"/>
        <end position="673"/>
    </location>
</feature>
<proteinExistence type="predicted"/>
<evidence type="ECO:0000313" key="4">
    <source>
        <dbReference type="Proteomes" id="UP001303647"/>
    </source>
</evidence>
<accession>A0AAN7HIR0</accession>
<dbReference type="Pfam" id="PF24809">
    <property type="entry name" value="DUF7708"/>
    <property type="match status" value="1"/>
</dbReference>
<dbReference type="AlphaFoldDB" id="A0AAN7HIR0"/>
<feature type="region of interest" description="Disordered" evidence="1">
    <location>
        <begin position="373"/>
        <end position="394"/>
    </location>
</feature>
<organism evidence="3 4">
    <name type="scientific">Corynascus novoguineensis</name>
    <dbReference type="NCBI Taxonomy" id="1126955"/>
    <lineage>
        <taxon>Eukaryota</taxon>
        <taxon>Fungi</taxon>
        <taxon>Dikarya</taxon>
        <taxon>Ascomycota</taxon>
        <taxon>Pezizomycotina</taxon>
        <taxon>Sordariomycetes</taxon>
        <taxon>Sordariomycetidae</taxon>
        <taxon>Sordariales</taxon>
        <taxon>Chaetomiaceae</taxon>
        <taxon>Corynascus</taxon>
    </lineage>
</organism>
<feature type="compositionally biased region" description="Low complexity" evidence="1">
    <location>
        <begin position="375"/>
        <end position="391"/>
    </location>
</feature>
<feature type="domain" description="DUF7708" evidence="2">
    <location>
        <begin position="132"/>
        <end position="268"/>
    </location>
</feature>
<dbReference type="EMBL" id="MU857808">
    <property type="protein sequence ID" value="KAK4243513.1"/>
    <property type="molecule type" value="Genomic_DNA"/>
</dbReference>